<evidence type="ECO:0000313" key="6">
    <source>
        <dbReference type="EMBL" id="AZK46661.1"/>
    </source>
</evidence>
<dbReference type="InterPro" id="IPR003439">
    <property type="entry name" value="ABC_transporter-like_ATP-bd"/>
</dbReference>
<evidence type="ECO:0000313" key="7">
    <source>
        <dbReference type="Proteomes" id="UP000273145"/>
    </source>
</evidence>
<organism evidence="6 7">
    <name type="scientific">Paenibacillus lentus</name>
    <dbReference type="NCBI Taxonomy" id="1338368"/>
    <lineage>
        <taxon>Bacteria</taxon>
        <taxon>Bacillati</taxon>
        <taxon>Bacillota</taxon>
        <taxon>Bacilli</taxon>
        <taxon>Bacillales</taxon>
        <taxon>Paenibacillaceae</taxon>
        <taxon>Paenibacillus</taxon>
    </lineage>
</organism>
<dbReference type="RefSeq" id="WP_125082712.1">
    <property type="nucleotide sequence ID" value="NZ_CP034248.1"/>
</dbReference>
<keyword evidence="2" id="KW-0813">Transport</keyword>
<dbReference type="InterPro" id="IPR017871">
    <property type="entry name" value="ABC_transporter-like_CS"/>
</dbReference>
<dbReference type="GO" id="GO:0005524">
    <property type="term" value="F:ATP binding"/>
    <property type="evidence" value="ECO:0007669"/>
    <property type="project" value="UniProtKB-KW"/>
</dbReference>
<evidence type="ECO:0000259" key="5">
    <source>
        <dbReference type="PROSITE" id="PS50893"/>
    </source>
</evidence>
<accession>A0A3S8RUJ8</accession>
<dbReference type="PANTHER" id="PTHR43335:SF2">
    <property type="entry name" value="ABC TRANSPORTER, ATP-BINDING PROTEIN"/>
    <property type="match status" value="1"/>
</dbReference>
<evidence type="ECO:0000256" key="3">
    <source>
        <dbReference type="ARBA" id="ARBA00022741"/>
    </source>
</evidence>
<keyword evidence="3" id="KW-0547">Nucleotide-binding</keyword>
<dbReference type="PANTHER" id="PTHR43335">
    <property type="entry name" value="ABC TRANSPORTER, ATP-BINDING PROTEIN"/>
    <property type="match status" value="1"/>
</dbReference>
<evidence type="ECO:0000256" key="1">
    <source>
        <dbReference type="ARBA" id="ARBA00005417"/>
    </source>
</evidence>
<dbReference type="EMBL" id="CP034248">
    <property type="protein sequence ID" value="AZK46661.1"/>
    <property type="molecule type" value="Genomic_DNA"/>
</dbReference>
<protein>
    <submittedName>
        <fullName evidence="6">ABC transporter ATP-binding protein</fullName>
    </submittedName>
</protein>
<dbReference type="GO" id="GO:0016887">
    <property type="term" value="F:ATP hydrolysis activity"/>
    <property type="evidence" value="ECO:0007669"/>
    <property type="project" value="InterPro"/>
</dbReference>
<dbReference type="InterPro" id="IPR003593">
    <property type="entry name" value="AAA+_ATPase"/>
</dbReference>
<gene>
    <name evidence="6" type="ORF">EIM92_11265</name>
</gene>
<keyword evidence="4 6" id="KW-0067">ATP-binding</keyword>
<dbReference type="KEGG" id="plen:EIM92_11265"/>
<dbReference type="InterPro" id="IPR027417">
    <property type="entry name" value="P-loop_NTPase"/>
</dbReference>
<dbReference type="OrthoDB" id="9804819at2"/>
<dbReference type="InterPro" id="IPR013283">
    <property type="entry name" value="RLI1"/>
</dbReference>
<comment type="similarity">
    <text evidence="1">Belongs to the ABC transporter superfamily.</text>
</comment>
<dbReference type="Pfam" id="PF00005">
    <property type="entry name" value="ABC_tran"/>
    <property type="match status" value="1"/>
</dbReference>
<feature type="domain" description="ABC transporter" evidence="5">
    <location>
        <begin position="3"/>
        <end position="234"/>
    </location>
</feature>
<name>A0A3S8RUJ8_9BACL</name>
<keyword evidence="7" id="KW-1185">Reference proteome</keyword>
<evidence type="ECO:0000256" key="2">
    <source>
        <dbReference type="ARBA" id="ARBA00022448"/>
    </source>
</evidence>
<dbReference type="Gene3D" id="3.40.50.300">
    <property type="entry name" value="P-loop containing nucleotide triphosphate hydrolases"/>
    <property type="match status" value="1"/>
</dbReference>
<dbReference type="CDD" id="cd03264">
    <property type="entry name" value="ABC_drug_resistance_like"/>
    <property type="match status" value="1"/>
</dbReference>
<reference evidence="6 7" key="1">
    <citation type="submission" date="2018-11" db="EMBL/GenBank/DDBJ databases">
        <title>Genome sequencing of Paenibacillus lentus DSM25539(T).</title>
        <authorList>
            <person name="Kook J.-K."/>
            <person name="Park S.-N."/>
            <person name="Lim Y.K."/>
        </authorList>
    </citation>
    <scope>NUCLEOTIDE SEQUENCE [LARGE SCALE GENOMIC DNA]</scope>
    <source>
        <strain evidence="6 7">DSM 25539</strain>
    </source>
</reference>
<sequence>MQIQIDQVSKRYSKKSYGLHKVSFNIGPGLCGLIGRNGAGKTTLMRIIAGIMEATAGTVYFDGQTMKSAAMQRHLQKRIGYLPQDFGFYPRLTVKETMDYIAMLHGLSGKTKQTRIQDSLEKVHLDKQADKKVRELSGGMKRRLGIAQAIIHEPEILIVDEPTTGVDPEERISIRNLLTEYAGQRIVILSTHIIEDIAQSCQQVAVLDQGTLKYQGDIGSMIKAVSGMVWECTLPITEDYKSMLTEFTLVSNHYMGDSVRLRLLGEKAPKADSIQAAPTAEDAYIWMIGGLAP</sequence>
<dbReference type="SUPFAM" id="SSF52540">
    <property type="entry name" value="P-loop containing nucleoside triphosphate hydrolases"/>
    <property type="match status" value="1"/>
</dbReference>
<evidence type="ECO:0000256" key="4">
    <source>
        <dbReference type="ARBA" id="ARBA00022840"/>
    </source>
</evidence>
<dbReference type="PROSITE" id="PS00211">
    <property type="entry name" value="ABC_TRANSPORTER_1"/>
    <property type="match status" value="1"/>
</dbReference>
<dbReference type="PROSITE" id="PS50893">
    <property type="entry name" value="ABC_TRANSPORTER_2"/>
    <property type="match status" value="1"/>
</dbReference>
<dbReference type="Proteomes" id="UP000273145">
    <property type="component" value="Chromosome"/>
</dbReference>
<proteinExistence type="inferred from homology"/>
<dbReference type="SMART" id="SM00382">
    <property type="entry name" value="AAA"/>
    <property type="match status" value="1"/>
</dbReference>
<dbReference type="AlphaFoldDB" id="A0A3S8RUJ8"/>
<dbReference type="PRINTS" id="PR01868">
    <property type="entry name" value="ABCEFAMILY"/>
</dbReference>